<sequence length="51" mass="5938">MYVLPKSDSKRVWEKMQGISATKNCENYHEPRLGGMVTLTKKYYSLVTIIE</sequence>
<protein>
    <submittedName>
        <fullName evidence="1">Uncharacterized protein</fullName>
    </submittedName>
</protein>
<comment type="caution">
    <text evidence="1">The sequence shown here is derived from an EMBL/GenBank/DDBJ whole genome shotgun (WGS) entry which is preliminary data.</text>
</comment>
<dbReference type="PATRIC" id="fig|1423813.3.peg.2363"/>
<name>A0A0R2AEI9_9LACO</name>
<dbReference type="AlphaFoldDB" id="A0A0R2AEI9"/>
<evidence type="ECO:0000313" key="2">
    <source>
        <dbReference type="Proteomes" id="UP000051733"/>
    </source>
</evidence>
<reference evidence="1 2" key="1">
    <citation type="journal article" date="2015" name="Genome Announc.">
        <title>Expanding the biotechnology potential of lactobacilli through comparative genomics of 213 strains and associated genera.</title>
        <authorList>
            <person name="Sun Z."/>
            <person name="Harris H.M."/>
            <person name="McCann A."/>
            <person name="Guo C."/>
            <person name="Argimon S."/>
            <person name="Zhang W."/>
            <person name="Yang X."/>
            <person name="Jeffery I.B."/>
            <person name="Cooney J.C."/>
            <person name="Kagawa T.F."/>
            <person name="Liu W."/>
            <person name="Song Y."/>
            <person name="Salvetti E."/>
            <person name="Wrobel A."/>
            <person name="Rasinkangas P."/>
            <person name="Parkhill J."/>
            <person name="Rea M.C."/>
            <person name="O'Sullivan O."/>
            <person name="Ritari J."/>
            <person name="Douillard F.P."/>
            <person name="Paul Ross R."/>
            <person name="Yang R."/>
            <person name="Briner A.E."/>
            <person name="Felis G.E."/>
            <person name="de Vos W.M."/>
            <person name="Barrangou R."/>
            <person name="Klaenhammer T.R."/>
            <person name="Caufield P.W."/>
            <person name="Cui Y."/>
            <person name="Zhang H."/>
            <person name="O'Toole P.W."/>
        </authorList>
    </citation>
    <scope>NUCLEOTIDE SEQUENCE [LARGE SCALE GENOMIC DNA]</scope>
    <source>
        <strain evidence="1 2">DSM 20634</strain>
    </source>
</reference>
<keyword evidence="2" id="KW-1185">Reference proteome</keyword>
<proteinExistence type="predicted"/>
<dbReference type="EMBL" id="AYYY01000043">
    <property type="protein sequence ID" value="KRM61100.1"/>
    <property type="molecule type" value="Genomic_DNA"/>
</dbReference>
<dbReference type="STRING" id="1423813.FC26_GL002318"/>
<accession>A0A0R2AEI9</accession>
<dbReference type="Proteomes" id="UP000051733">
    <property type="component" value="Unassembled WGS sequence"/>
</dbReference>
<gene>
    <name evidence="1" type="ORF">FC26_GL002318</name>
</gene>
<organism evidence="1 2">
    <name type="scientific">Paucilactobacillus vaccinostercus DSM 20634</name>
    <dbReference type="NCBI Taxonomy" id="1423813"/>
    <lineage>
        <taxon>Bacteria</taxon>
        <taxon>Bacillati</taxon>
        <taxon>Bacillota</taxon>
        <taxon>Bacilli</taxon>
        <taxon>Lactobacillales</taxon>
        <taxon>Lactobacillaceae</taxon>
        <taxon>Paucilactobacillus</taxon>
    </lineage>
</organism>
<evidence type="ECO:0000313" key="1">
    <source>
        <dbReference type="EMBL" id="KRM61100.1"/>
    </source>
</evidence>